<feature type="chain" id="PRO_5020648233" description="DUF4412 domain-containing protein" evidence="1">
    <location>
        <begin position="20"/>
        <end position="215"/>
    </location>
</feature>
<dbReference type="Proteomes" id="UP000295830">
    <property type="component" value="Unassembled WGS sequence"/>
</dbReference>
<protein>
    <recommendedName>
        <fullName evidence="4">DUF4412 domain-containing protein</fullName>
    </recommendedName>
</protein>
<reference evidence="2 3" key="1">
    <citation type="submission" date="2019-03" db="EMBL/GenBank/DDBJ databases">
        <title>Genomic Encyclopedia of Type Strains, Phase IV (KMG-IV): sequencing the most valuable type-strain genomes for metagenomic binning, comparative biology and taxonomic classification.</title>
        <authorList>
            <person name="Goeker M."/>
        </authorList>
    </citation>
    <scope>NUCLEOTIDE SEQUENCE [LARGE SCALE GENOMIC DNA]</scope>
    <source>
        <strain evidence="2 3">DSM 15505</strain>
    </source>
</reference>
<gene>
    <name evidence="2" type="ORF">DES49_2133</name>
</gene>
<evidence type="ECO:0008006" key="4">
    <source>
        <dbReference type="Google" id="ProtNLM"/>
    </source>
</evidence>
<feature type="signal peptide" evidence="1">
    <location>
        <begin position="1"/>
        <end position="19"/>
    </location>
</feature>
<keyword evidence="1" id="KW-0732">Signal</keyword>
<evidence type="ECO:0000256" key="1">
    <source>
        <dbReference type="SAM" id="SignalP"/>
    </source>
</evidence>
<keyword evidence="3" id="KW-1185">Reference proteome</keyword>
<accession>A0A4R7JSN7</accession>
<name>A0A4R7JSN7_9GAMM</name>
<evidence type="ECO:0000313" key="3">
    <source>
        <dbReference type="Proteomes" id="UP000295830"/>
    </source>
</evidence>
<dbReference type="RefSeq" id="WP_133736371.1">
    <property type="nucleotide sequence ID" value="NZ_SOAX01000004.1"/>
</dbReference>
<sequence length="215" mass="23672">MYRILTLTVGLCVSVMAQADAYGVFEMPGQTRTEVYYQDDDHIRINAGQDGYMLVSGGKVYSVMNQGGRKVAVNMDEMGRAMAQFSQGNNRSGDSSAENVEIRKTGKTETVSGYEGHVHEVSINGRTLEVVLSDHPRVVAATQGFLKAMVRVGQMLDPEDSGSTRKMLKDLDETGYGGILRQKEGLTLIEAKEVDKPDSFYQLPSDVDMMSMPNR</sequence>
<dbReference type="AlphaFoldDB" id="A0A4R7JSN7"/>
<dbReference type="OrthoDB" id="7063105at2"/>
<evidence type="ECO:0000313" key="2">
    <source>
        <dbReference type="EMBL" id="TDT40367.1"/>
    </source>
</evidence>
<proteinExistence type="predicted"/>
<dbReference type="EMBL" id="SOAX01000004">
    <property type="protein sequence ID" value="TDT40367.1"/>
    <property type="molecule type" value="Genomic_DNA"/>
</dbReference>
<comment type="caution">
    <text evidence="2">The sequence shown here is derived from an EMBL/GenBank/DDBJ whole genome shotgun (WGS) entry which is preliminary data.</text>
</comment>
<organism evidence="2 3">
    <name type="scientific">Halospina denitrificans</name>
    <dbReference type="NCBI Taxonomy" id="332522"/>
    <lineage>
        <taxon>Bacteria</taxon>
        <taxon>Pseudomonadati</taxon>
        <taxon>Pseudomonadota</taxon>
        <taxon>Gammaproteobacteria</taxon>
        <taxon>Halospina</taxon>
    </lineage>
</organism>